<reference evidence="2" key="1">
    <citation type="journal article" date="2020" name="Nat. Commun.">
        <title>Genome assembly of wild tea tree DASZ reveals pedigree and selection history of tea varieties.</title>
        <authorList>
            <person name="Zhang W."/>
            <person name="Zhang Y."/>
            <person name="Qiu H."/>
            <person name="Guo Y."/>
            <person name="Wan H."/>
            <person name="Zhang X."/>
            <person name="Scossa F."/>
            <person name="Alseekh S."/>
            <person name="Zhang Q."/>
            <person name="Wang P."/>
            <person name="Xu L."/>
            <person name="Schmidt M.H."/>
            <person name="Jia X."/>
            <person name="Li D."/>
            <person name="Zhu A."/>
            <person name="Guo F."/>
            <person name="Chen W."/>
            <person name="Ni D."/>
            <person name="Usadel B."/>
            <person name="Fernie A.R."/>
            <person name="Wen W."/>
        </authorList>
    </citation>
    <scope>NUCLEOTIDE SEQUENCE [LARGE SCALE GENOMIC DNA]</scope>
    <source>
        <strain evidence="2">cv. G240</strain>
    </source>
</reference>
<dbReference type="Proteomes" id="UP000593564">
    <property type="component" value="Unassembled WGS sequence"/>
</dbReference>
<gene>
    <name evidence="1" type="ORF">HYC85_030241</name>
</gene>
<dbReference type="AlphaFoldDB" id="A0A7J7G053"/>
<sequence>MGLRFLKGSPSDFSTMDSTVVNASLGQGNYHRINCNPMGHLVATQQSLFR</sequence>
<comment type="caution">
    <text evidence="1">The sequence shown here is derived from an EMBL/GenBank/DDBJ whole genome shotgun (WGS) entry which is preliminary data.</text>
</comment>
<accession>A0A7J7G053</accession>
<organism evidence="1 2">
    <name type="scientific">Camellia sinensis</name>
    <name type="common">Tea plant</name>
    <name type="synonym">Thea sinensis</name>
    <dbReference type="NCBI Taxonomy" id="4442"/>
    <lineage>
        <taxon>Eukaryota</taxon>
        <taxon>Viridiplantae</taxon>
        <taxon>Streptophyta</taxon>
        <taxon>Embryophyta</taxon>
        <taxon>Tracheophyta</taxon>
        <taxon>Spermatophyta</taxon>
        <taxon>Magnoliopsida</taxon>
        <taxon>eudicotyledons</taxon>
        <taxon>Gunneridae</taxon>
        <taxon>Pentapetalae</taxon>
        <taxon>asterids</taxon>
        <taxon>Ericales</taxon>
        <taxon>Theaceae</taxon>
        <taxon>Camellia</taxon>
    </lineage>
</organism>
<protein>
    <submittedName>
        <fullName evidence="1">Uncharacterized protein</fullName>
    </submittedName>
</protein>
<dbReference type="EMBL" id="JACBKZ010000014">
    <property type="protein sequence ID" value="KAF5934070.1"/>
    <property type="molecule type" value="Genomic_DNA"/>
</dbReference>
<evidence type="ECO:0000313" key="2">
    <source>
        <dbReference type="Proteomes" id="UP000593564"/>
    </source>
</evidence>
<proteinExistence type="predicted"/>
<keyword evidence="2" id="KW-1185">Reference proteome</keyword>
<evidence type="ECO:0000313" key="1">
    <source>
        <dbReference type="EMBL" id="KAF5934070.1"/>
    </source>
</evidence>
<reference evidence="1 2" key="2">
    <citation type="submission" date="2020-07" db="EMBL/GenBank/DDBJ databases">
        <title>Genome assembly of wild tea tree DASZ reveals pedigree and selection history of tea varieties.</title>
        <authorList>
            <person name="Zhang W."/>
        </authorList>
    </citation>
    <scope>NUCLEOTIDE SEQUENCE [LARGE SCALE GENOMIC DNA]</scope>
    <source>
        <strain evidence="2">cv. G240</strain>
        <tissue evidence="1">Leaf</tissue>
    </source>
</reference>
<name>A0A7J7G053_CAMSI</name>